<evidence type="ECO:0000313" key="2">
    <source>
        <dbReference type="EMBL" id="GIL53508.1"/>
    </source>
</evidence>
<evidence type="ECO:0000313" key="3">
    <source>
        <dbReference type="Proteomes" id="UP000747399"/>
    </source>
</evidence>
<organism evidence="2 3">
    <name type="scientific">Volvox africanus</name>
    <dbReference type="NCBI Taxonomy" id="51714"/>
    <lineage>
        <taxon>Eukaryota</taxon>
        <taxon>Viridiplantae</taxon>
        <taxon>Chlorophyta</taxon>
        <taxon>core chlorophytes</taxon>
        <taxon>Chlorophyceae</taxon>
        <taxon>CS clade</taxon>
        <taxon>Chlamydomonadales</taxon>
        <taxon>Volvocaceae</taxon>
        <taxon>Volvox</taxon>
    </lineage>
</organism>
<gene>
    <name evidence="2" type="ORF">Vafri_9087</name>
</gene>
<proteinExistence type="predicted"/>
<dbReference type="EMBL" id="BNCO01000015">
    <property type="protein sequence ID" value="GIL53508.1"/>
    <property type="molecule type" value="Genomic_DNA"/>
</dbReference>
<dbReference type="Proteomes" id="UP000747399">
    <property type="component" value="Unassembled WGS sequence"/>
</dbReference>
<reference evidence="2" key="1">
    <citation type="journal article" date="2021" name="Proc. Natl. Acad. Sci. U.S.A.">
        <title>Three genomes in the algal genus Volvox reveal the fate of a haploid sex-determining region after a transition to homothallism.</title>
        <authorList>
            <person name="Yamamoto K."/>
            <person name="Hamaji T."/>
            <person name="Kawai-Toyooka H."/>
            <person name="Matsuzaki R."/>
            <person name="Takahashi F."/>
            <person name="Nishimura Y."/>
            <person name="Kawachi M."/>
            <person name="Noguchi H."/>
            <person name="Minakuchi Y."/>
            <person name="Umen J.G."/>
            <person name="Toyoda A."/>
            <person name="Nozaki H."/>
        </authorList>
    </citation>
    <scope>NUCLEOTIDE SEQUENCE</scope>
    <source>
        <strain evidence="2">NIES-3780</strain>
    </source>
</reference>
<comment type="caution">
    <text evidence="2">The sequence shown here is derived from an EMBL/GenBank/DDBJ whole genome shotgun (WGS) entry which is preliminary data.</text>
</comment>
<name>A0A8J4B3R6_9CHLO</name>
<dbReference type="PANTHER" id="PTHR36035">
    <property type="entry name" value="PROTEIN DISULFIDE-ISOMERASE SCO2"/>
    <property type="match status" value="1"/>
</dbReference>
<dbReference type="PANTHER" id="PTHR36035:SF1">
    <property type="entry name" value="PROTEIN DISULFIDE-ISOMERASE SCO2"/>
    <property type="match status" value="1"/>
</dbReference>
<dbReference type="InterPro" id="IPR037477">
    <property type="entry name" value="SCO2"/>
</dbReference>
<protein>
    <submittedName>
        <fullName evidence="2">Uncharacterized protein</fullName>
    </submittedName>
</protein>
<accession>A0A8J4B3R6</accession>
<feature type="region of interest" description="Disordered" evidence="1">
    <location>
        <begin position="146"/>
        <end position="220"/>
    </location>
</feature>
<evidence type="ECO:0000256" key="1">
    <source>
        <dbReference type="SAM" id="MobiDB-lite"/>
    </source>
</evidence>
<dbReference type="AlphaFoldDB" id="A0A8J4B3R6"/>
<sequence length="220" mass="23824">MMLHHFYGRLPLVLKTQSPTPRPLLQRDAEIRRRIVCVSSVGNGNGLTGADGSAGLPLSMFTPYKQLPPEGEVVPAADAACDPSLQKCKTLVYTYESRCISCCGTGFAKRSYGNGRRASLCTCLPCHGLGYVRRTTTRFVPDLSDSGGVFTMGRSEQDPSLNARSKGHVKAAVGPPHSQPPPPRPETGARTQTRPGRNPEPQQPPLQTPRQEQGDWYAPA</sequence>
<keyword evidence="3" id="KW-1185">Reference proteome</keyword>